<reference evidence="9" key="1">
    <citation type="journal article" date="2014" name="PLoS Negl. Trop. Dis.">
        <title>An updated insight into the Sialotranscriptome of Triatoma infestans: developmental stage and geographic variations.</title>
        <authorList>
            <person name="Schwarz A."/>
            <person name="Medrano-Mercado N."/>
            <person name="Schaub G.A."/>
            <person name="Struchiner C.J."/>
            <person name="Bargues M.D."/>
            <person name="Levy M.Z."/>
            <person name="Ribeiro J.M."/>
        </authorList>
    </citation>
    <scope>NUCLEOTIDE SEQUENCE</scope>
    <source>
        <strain evidence="9">Chile</strain>
        <tissue evidence="9">Salivary glands</tissue>
    </source>
</reference>
<keyword evidence="5 8" id="KW-0175">Coiled coil</keyword>
<dbReference type="GO" id="GO:0005737">
    <property type="term" value="C:cytoplasm"/>
    <property type="evidence" value="ECO:0007669"/>
    <property type="project" value="UniProtKB-SubCell"/>
</dbReference>
<dbReference type="PANTHER" id="PTHR21635:SF0">
    <property type="entry name" value="LEUCINE ZIPPER TRANSCRIPTION FACTOR-LIKE PROTEIN 1"/>
    <property type="match status" value="1"/>
</dbReference>
<keyword evidence="4" id="KW-0963">Cytoplasm</keyword>
<dbReference type="PANTHER" id="PTHR21635">
    <property type="entry name" value="LEUCINE ZIPPER TRANSCRIPTION FACTOR LIKE"/>
    <property type="match status" value="1"/>
</dbReference>
<dbReference type="GO" id="GO:1903565">
    <property type="term" value="P:negative regulation of protein localization to cilium"/>
    <property type="evidence" value="ECO:0007669"/>
    <property type="project" value="TreeGrafter"/>
</dbReference>
<name>A0A023F0E4_TRIIF</name>
<evidence type="ECO:0000256" key="8">
    <source>
        <dbReference type="SAM" id="Coils"/>
    </source>
</evidence>
<evidence type="ECO:0000256" key="1">
    <source>
        <dbReference type="ARBA" id="ARBA00004496"/>
    </source>
</evidence>
<comment type="function">
    <text evidence="6">Regulates ciliary localization of the BBSome complex. Together with the BBSome complex, controls SMO ciliary trafficking and contributes to the sonic hedgehog (SHH) pathway regulation. May play a role in neurite outgrowth. May have tumor suppressor function.</text>
</comment>
<dbReference type="EMBL" id="GBBI01004308">
    <property type="protein sequence ID" value="JAC14404.1"/>
    <property type="molecule type" value="mRNA"/>
</dbReference>
<feature type="coiled-coil region" evidence="8">
    <location>
        <begin position="142"/>
        <end position="295"/>
    </location>
</feature>
<organism evidence="9">
    <name type="scientific">Triatoma infestans</name>
    <name type="common">Assassin bug</name>
    <dbReference type="NCBI Taxonomy" id="30076"/>
    <lineage>
        <taxon>Eukaryota</taxon>
        <taxon>Metazoa</taxon>
        <taxon>Ecdysozoa</taxon>
        <taxon>Arthropoda</taxon>
        <taxon>Hexapoda</taxon>
        <taxon>Insecta</taxon>
        <taxon>Pterygota</taxon>
        <taxon>Neoptera</taxon>
        <taxon>Paraneoptera</taxon>
        <taxon>Hemiptera</taxon>
        <taxon>Heteroptera</taxon>
        <taxon>Panheteroptera</taxon>
        <taxon>Cimicomorpha</taxon>
        <taxon>Reduviidae</taxon>
        <taxon>Triatominae</taxon>
        <taxon>Triatoma</taxon>
    </lineage>
</organism>
<evidence type="ECO:0000256" key="4">
    <source>
        <dbReference type="ARBA" id="ARBA00022490"/>
    </source>
</evidence>
<evidence type="ECO:0000256" key="7">
    <source>
        <dbReference type="ARBA" id="ARBA00026004"/>
    </source>
</evidence>
<protein>
    <recommendedName>
        <fullName evidence="3">Leucine zipper transcription factor-like protein 1</fullName>
    </recommendedName>
</protein>
<proteinExistence type="evidence at transcript level"/>
<dbReference type="InterPro" id="IPR026157">
    <property type="entry name" value="LZTFL1"/>
</dbReference>
<evidence type="ECO:0000313" key="9">
    <source>
        <dbReference type="EMBL" id="JAC14404.1"/>
    </source>
</evidence>
<evidence type="ECO:0000256" key="2">
    <source>
        <dbReference type="ARBA" id="ARBA00008868"/>
    </source>
</evidence>
<comment type="subunit">
    <text evidence="7">Self-associates. Interacts with BBS9; the interaction mediates the association of LZTL1 with the BBsome complex and regulates BBSome ciliary trafficking.</text>
</comment>
<evidence type="ECO:0000256" key="5">
    <source>
        <dbReference type="ARBA" id="ARBA00023054"/>
    </source>
</evidence>
<evidence type="ECO:0000256" key="3">
    <source>
        <dbReference type="ARBA" id="ARBA00018920"/>
    </source>
</evidence>
<dbReference type="Pfam" id="PF15294">
    <property type="entry name" value="Leu_zip"/>
    <property type="match status" value="1"/>
</dbReference>
<dbReference type="AlphaFoldDB" id="A0A023F0E4"/>
<sequence>MESLGLNEQHQGIIRSYIKFARHQRCQNLKFIEMAFQDIIDSSLLEDTYTKDEVEELVNNLKDAVSGEVAAELMDISHINVLLFTQLLSQAEKWHLRMKVDLSDVQNRELLEKVKIMEENENKTQPSLHRLQPLADNNSGSFELLKIEIERLKDENVRLEKQAVEYESKLNQLIEEKEKMSSLFEAKEEEINELKIKAENLSMANKNDEEESDTNNDSEQLLGEYEKVLTEQLRLELESMRQEYLTVQSQLSLAEQELERKFNQTAAYNNMKMMIAKKNEQVKELRNQLQKYEKSNEPPPE</sequence>
<comment type="subcellular location">
    <subcellularLocation>
        <location evidence="1">Cytoplasm</location>
    </subcellularLocation>
</comment>
<evidence type="ECO:0000256" key="6">
    <source>
        <dbReference type="ARBA" id="ARBA00024898"/>
    </source>
</evidence>
<comment type="similarity">
    <text evidence="2">Belongs to the LZTFL1 family.</text>
</comment>
<accession>A0A023F0E4</accession>